<comment type="caution">
    <text evidence="3">The sequence shown here is derived from an EMBL/GenBank/DDBJ whole genome shotgun (WGS) entry which is preliminary data.</text>
</comment>
<dbReference type="RefSeq" id="WP_138546233.1">
    <property type="nucleotide sequence ID" value="NZ_PNCJ01000034.1"/>
</dbReference>
<dbReference type="SUPFAM" id="SSF53335">
    <property type="entry name" value="S-adenosyl-L-methionine-dependent methyltransferases"/>
    <property type="match status" value="1"/>
</dbReference>
<evidence type="ECO:0000313" key="4">
    <source>
        <dbReference type="Proteomes" id="UP000306719"/>
    </source>
</evidence>
<dbReference type="PANTHER" id="PTHR34203:SF15">
    <property type="entry name" value="SLL1173 PROTEIN"/>
    <property type="match status" value="1"/>
</dbReference>
<evidence type="ECO:0000259" key="1">
    <source>
        <dbReference type="Pfam" id="PF05050"/>
    </source>
</evidence>
<reference evidence="4" key="2">
    <citation type="submission" date="2019-06" db="EMBL/GenBank/DDBJ databases">
        <title>Co-occurence of chitin degradation, pigmentation and bioactivity in marine Pseudoalteromonas.</title>
        <authorList>
            <person name="Sonnenschein E.C."/>
            <person name="Bech P.K."/>
        </authorList>
    </citation>
    <scope>NUCLEOTIDE SEQUENCE [LARGE SCALE GENOMIC DNA]</scope>
    <source>
        <strain evidence="4">S2599</strain>
    </source>
</reference>
<dbReference type="Pfam" id="PF05050">
    <property type="entry name" value="Methyltransf_21"/>
    <property type="match status" value="1"/>
</dbReference>
<dbReference type="Proteomes" id="UP000306719">
    <property type="component" value="Unassembled WGS sequence"/>
</dbReference>
<dbReference type="InterPro" id="IPR029063">
    <property type="entry name" value="SAM-dependent_MTases_sf"/>
</dbReference>
<name>A0A5S3WWM1_9GAMM</name>
<sequence length="359" mass="41027">MEYIIYGAGGNGRVIHDAIIENGDQVLFFLDLYTSEKFYRDTPIYKPEEISPSDDTVLVSISCFSQQVKSQLVEKGYNKCLNLNEVMTEYSYIFDAFFDLSTKKTLINSEKEDSDKLDWLESKLTSEQSKQCLRKIRQFRRNPSNATYLENDFRTQYFPTELLEKGLVKTPLRMVDCGAFSGDTLQLATEVTRNHDIEFDSIVCFEPDVNNFEKLQARIKQSNAHYPRTITLLSGVWSESTTLHFSSQGDQSKVCDASASNTNMMTVSKIDDVCYGIKPNFIKMDVEGAEIEALKGSSKIIADFQPNLAISVYHHPEHLWQIAELIEQLHQDYSFHLYAHGDFCNEIVLYAIAKQSNPL</sequence>
<dbReference type="PANTHER" id="PTHR34203">
    <property type="entry name" value="METHYLTRANSFERASE, FKBM FAMILY PROTEIN"/>
    <property type="match status" value="1"/>
</dbReference>
<evidence type="ECO:0000313" key="3">
    <source>
        <dbReference type="EMBL" id="TMP33860.1"/>
    </source>
</evidence>
<dbReference type="AlphaFoldDB" id="A0A5S3WWM1"/>
<dbReference type="OrthoDB" id="5329963at2"/>
<dbReference type="InterPro" id="IPR006342">
    <property type="entry name" value="FkbM_mtfrase"/>
</dbReference>
<organism evidence="3 4">
    <name type="scientific">Pseudoalteromonas rubra</name>
    <dbReference type="NCBI Taxonomy" id="43658"/>
    <lineage>
        <taxon>Bacteria</taxon>
        <taxon>Pseudomonadati</taxon>
        <taxon>Pseudomonadota</taxon>
        <taxon>Gammaproteobacteria</taxon>
        <taxon>Alteromonadales</taxon>
        <taxon>Pseudoalteromonadaceae</taxon>
        <taxon>Pseudoalteromonas</taxon>
    </lineage>
</organism>
<feature type="domain" description="Methyltransferase FkbM" evidence="1">
    <location>
        <begin position="176"/>
        <end position="329"/>
    </location>
</feature>
<feature type="domain" description="PglD N-terminal" evidence="2">
    <location>
        <begin position="4"/>
        <end position="61"/>
    </location>
</feature>
<evidence type="ECO:0008006" key="5">
    <source>
        <dbReference type="Google" id="ProtNLM"/>
    </source>
</evidence>
<dbReference type="EMBL" id="PNCJ01000034">
    <property type="protein sequence ID" value="TMP33860.1"/>
    <property type="molecule type" value="Genomic_DNA"/>
</dbReference>
<dbReference type="InterPro" id="IPR041561">
    <property type="entry name" value="PglD_N"/>
</dbReference>
<accession>A0A5S3WWM1</accession>
<reference evidence="3 4" key="1">
    <citation type="submission" date="2018-01" db="EMBL/GenBank/DDBJ databases">
        <authorList>
            <person name="Paulsen S."/>
            <person name="Gram L.K."/>
        </authorList>
    </citation>
    <scope>NUCLEOTIDE SEQUENCE [LARGE SCALE GENOMIC DNA]</scope>
    <source>
        <strain evidence="3 4">S2599</strain>
    </source>
</reference>
<dbReference type="InterPro" id="IPR052514">
    <property type="entry name" value="SAM-dependent_MTase"/>
</dbReference>
<dbReference type="Pfam" id="PF17836">
    <property type="entry name" value="PglD_N"/>
    <property type="match status" value="1"/>
</dbReference>
<gene>
    <name evidence="3" type="ORF">CWB98_18930</name>
</gene>
<dbReference type="Gene3D" id="3.40.50.150">
    <property type="entry name" value="Vaccinia Virus protein VP39"/>
    <property type="match status" value="1"/>
</dbReference>
<dbReference type="Gene3D" id="3.40.50.20">
    <property type="match status" value="1"/>
</dbReference>
<evidence type="ECO:0000259" key="2">
    <source>
        <dbReference type="Pfam" id="PF17836"/>
    </source>
</evidence>
<dbReference type="NCBIfam" id="TIGR01444">
    <property type="entry name" value="fkbM_fam"/>
    <property type="match status" value="1"/>
</dbReference>
<proteinExistence type="predicted"/>
<protein>
    <recommendedName>
        <fullName evidence="5">Methyltransferase FkbM domain-containing protein</fullName>
    </recommendedName>
</protein>